<organism evidence="2">
    <name type="scientific">Emiliania huxleyi</name>
    <name type="common">Coccolithophore</name>
    <name type="synonym">Pontosphaera huxleyi</name>
    <dbReference type="NCBI Taxonomy" id="2903"/>
    <lineage>
        <taxon>Eukaryota</taxon>
        <taxon>Haptista</taxon>
        <taxon>Haptophyta</taxon>
        <taxon>Prymnesiophyceae</taxon>
        <taxon>Isochrysidales</taxon>
        <taxon>Noelaerhabdaceae</taxon>
        <taxon>Emiliania</taxon>
    </lineage>
</organism>
<dbReference type="GeneID" id="17266999"/>
<evidence type="ECO:0000259" key="1">
    <source>
        <dbReference type="PROSITE" id="PS50020"/>
    </source>
</evidence>
<dbReference type="Gene3D" id="2.20.70.10">
    <property type="match status" value="1"/>
</dbReference>
<dbReference type="CDD" id="cd00201">
    <property type="entry name" value="WW"/>
    <property type="match status" value="1"/>
</dbReference>
<dbReference type="Pfam" id="PF00397">
    <property type="entry name" value="WW"/>
    <property type="match status" value="1"/>
</dbReference>
<dbReference type="PROSITE" id="PS50020">
    <property type="entry name" value="WW_DOMAIN_2"/>
    <property type="match status" value="1"/>
</dbReference>
<gene>
    <name evidence="2" type="ORF">EMIHUDRAFT_255265</name>
</gene>
<accession>R1CG54</accession>
<dbReference type="KEGG" id="ehx:EMIHUDRAFT_255265"/>
<dbReference type="EMBL" id="KB865880">
    <property type="protein sequence ID" value="EOD21452.1"/>
    <property type="molecule type" value="Genomic_DNA"/>
</dbReference>
<feature type="non-terminal residue" evidence="2">
    <location>
        <position position="169"/>
    </location>
</feature>
<dbReference type="InterPro" id="IPR036020">
    <property type="entry name" value="WW_dom_sf"/>
</dbReference>
<protein>
    <recommendedName>
        <fullName evidence="1">WW domain-containing protein</fullName>
    </recommendedName>
</protein>
<dbReference type="RefSeq" id="XP_005773881.1">
    <property type="nucleotide sequence ID" value="XM_005773824.1"/>
</dbReference>
<reference evidence="2" key="1">
    <citation type="submission" date="2012-07" db="EMBL/GenBank/DDBJ databases">
        <title>Genome variability drives Emilianias global distribution.</title>
        <authorList>
            <consortium name="DOE Joint Genome Institute"/>
            <person name="Read B."/>
            <person name="Kegel J."/>
            <person name="Klute M."/>
            <person name="Kuo A."/>
            <person name="Lefebvre S.C."/>
            <person name="Maumus F."/>
            <person name="Mayer C."/>
            <person name="Miller J."/>
            <person name="Allen A."/>
            <person name="Bidle K."/>
            <person name="Borodovsky M."/>
            <person name="Bowler C."/>
            <person name="Brownlee C."/>
            <person name="Claverie J.-M."/>
            <person name="Cock M."/>
            <person name="De Vargas C."/>
            <person name="Elias M."/>
            <person name="Frickenhaus S."/>
            <person name="Gladyshev V.N."/>
            <person name="Gonzalez K."/>
            <person name="Guda C."/>
            <person name="Hadaegh A."/>
            <person name="Herman E."/>
            <person name="Iglesias-Rodriguez D."/>
            <person name="Jones B."/>
            <person name="Lawson T."/>
            <person name="Leese F."/>
            <person name="Lin Y.-C."/>
            <person name="Lindquist E."/>
            <person name="Lobanov A."/>
            <person name="Lucas S."/>
            <person name="Malik S.-H.B."/>
            <person name="Marsh M.E."/>
            <person name="Mock T."/>
            <person name="Monier A."/>
            <person name="Moreau H."/>
            <person name="Mueller-Roeber B."/>
            <person name="Napier J."/>
            <person name="Ogata H."/>
            <person name="Parker M."/>
            <person name="Probert I."/>
            <person name="Quesneville H."/>
            <person name="Raines C."/>
            <person name="Rensing S."/>
            <person name="Riano-Pachon D.M."/>
            <person name="Richier S."/>
            <person name="Rokitta S."/>
            <person name="Salamov A."/>
            <person name="Sarno A.F."/>
            <person name="Schmutz J."/>
            <person name="Schroeder D."/>
            <person name="Shiraiwa Y."/>
            <person name="Soanes D.M."/>
            <person name="Valentin K."/>
            <person name="Van Der Giezen M."/>
            <person name="Van Der Peer Y."/>
            <person name="Vardi A."/>
            <person name="Verret F."/>
            <person name="Von Dassow P."/>
            <person name="Wheeler G."/>
            <person name="Williams B."/>
            <person name="Wilson W."/>
            <person name="Wolfe G."/>
            <person name="Wurch L.L."/>
            <person name="Young J."/>
            <person name="Dacks J.B."/>
            <person name="Delwiche C.F."/>
            <person name="Dyhrman S."/>
            <person name="Glockner G."/>
            <person name="John U."/>
            <person name="Richards T."/>
            <person name="Worden A.Z."/>
            <person name="Zhang X."/>
            <person name="Grigoriev I.V."/>
        </authorList>
    </citation>
    <scope>NUCLEOTIDE SEQUENCE</scope>
    <source>
        <strain evidence="2">CCMP1516</strain>
    </source>
</reference>
<feature type="domain" description="WW" evidence="1">
    <location>
        <begin position="37"/>
        <end position="70"/>
    </location>
</feature>
<name>R1CG54_EMIHU</name>
<dbReference type="InterPro" id="IPR001202">
    <property type="entry name" value="WW_dom"/>
</dbReference>
<evidence type="ECO:0000313" key="2">
    <source>
        <dbReference type="EMBL" id="EOD21452.1"/>
    </source>
</evidence>
<dbReference type="SUPFAM" id="SSF51045">
    <property type="entry name" value="WW domain"/>
    <property type="match status" value="1"/>
</dbReference>
<dbReference type="HOGENOM" id="CLU_1590720_0_0_1"/>
<dbReference type="SMART" id="SM00456">
    <property type="entry name" value="WW"/>
    <property type="match status" value="1"/>
</dbReference>
<dbReference type="AlphaFoldDB" id="R1CG54"/>
<sequence length="169" mass="18660">MSQLSGLAEMSLEKWGQGGAAGEPPRLAYRRADSALQTLEGVWKKYVKADGRKWYYNTETRVMQWTVPEPFCKLDGAPARRAARPNRTTTDAPMPATSMLSFVQKALRNLLVSDDEALDPPPVPEKRVAWAGGPIVTSDRREALLKLLVRKAAQGVALTADQQRALDNL</sequence>
<proteinExistence type="predicted"/>